<dbReference type="Proteomes" id="UP001497644">
    <property type="component" value="Unassembled WGS sequence"/>
</dbReference>
<organism evidence="3 4">
    <name type="scientific">Lasius platythorax</name>
    <dbReference type="NCBI Taxonomy" id="488582"/>
    <lineage>
        <taxon>Eukaryota</taxon>
        <taxon>Metazoa</taxon>
        <taxon>Ecdysozoa</taxon>
        <taxon>Arthropoda</taxon>
        <taxon>Hexapoda</taxon>
        <taxon>Insecta</taxon>
        <taxon>Pterygota</taxon>
        <taxon>Neoptera</taxon>
        <taxon>Endopterygota</taxon>
        <taxon>Hymenoptera</taxon>
        <taxon>Apocrita</taxon>
        <taxon>Aculeata</taxon>
        <taxon>Formicoidea</taxon>
        <taxon>Formicidae</taxon>
        <taxon>Formicinae</taxon>
        <taxon>Lasius</taxon>
        <taxon>Lasius</taxon>
    </lineage>
</organism>
<feature type="domain" description="Retrotransposon gag" evidence="2">
    <location>
        <begin position="63"/>
        <end position="151"/>
    </location>
</feature>
<sequence>MANAPPAIITSYPTWQAPDPLNFACAGEEWPKWIRRFGRYRIVSGLSTKTEVEQVNALIYCMGDKADDVFISLQIPADRKDKYDDVKRAFESHFIVKRNVIYDRAMFNRRSQGETESVDEYITDLHRLAEPCEYEVLKEDFIRDRLVIGIRDIKLSERMQLISDLTLEIAVRMAKQSEQIKRQLPVQHNDGKTNIDRIHSRKQGKQESFNRKSEKNQAFKENKKKGKRQRQSRAENVEEDHTQRGNVLRVR</sequence>
<evidence type="ECO:0000313" key="4">
    <source>
        <dbReference type="Proteomes" id="UP001497644"/>
    </source>
</evidence>
<dbReference type="InterPro" id="IPR005162">
    <property type="entry name" value="Retrotrans_gag_dom"/>
</dbReference>
<evidence type="ECO:0000259" key="2">
    <source>
        <dbReference type="Pfam" id="PF03732"/>
    </source>
</evidence>
<name>A0AAV2MYM3_9HYME</name>
<feature type="region of interest" description="Disordered" evidence="1">
    <location>
        <begin position="178"/>
        <end position="251"/>
    </location>
</feature>
<comment type="caution">
    <text evidence="3">The sequence shown here is derived from an EMBL/GenBank/DDBJ whole genome shotgun (WGS) entry which is preliminary data.</text>
</comment>
<protein>
    <recommendedName>
        <fullName evidence="2">Retrotransposon gag domain-containing protein</fullName>
    </recommendedName>
</protein>
<evidence type="ECO:0000256" key="1">
    <source>
        <dbReference type="SAM" id="MobiDB-lite"/>
    </source>
</evidence>
<dbReference type="Pfam" id="PF03732">
    <property type="entry name" value="Retrotrans_gag"/>
    <property type="match status" value="1"/>
</dbReference>
<accession>A0AAV2MYM3</accession>
<feature type="compositionally biased region" description="Basic and acidic residues" evidence="1">
    <location>
        <begin position="232"/>
        <end position="243"/>
    </location>
</feature>
<keyword evidence="4" id="KW-1185">Reference proteome</keyword>
<reference evidence="3" key="1">
    <citation type="submission" date="2024-04" db="EMBL/GenBank/DDBJ databases">
        <authorList>
            <consortium name="Molecular Ecology Group"/>
        </authorList>
    </citation>
    <scope>NUCLEOTIDE SEQUENCE</scope>
</reference>
<dbReference type="PANTHER" id="PTHR33198">
    <property type="entry name" value="ANK_REP_REGION DOMAIN-CONTAINING PROTEIN-RELATED"/>
    <property type="match status" value="1"/>
</dbReference>
<proteinExistence type="predicted"/>
<dbReference type="AlphaFoldDB" id="A0AAV2MYM3"/>
<evidence type="ECO:0000313" key="3">
    <source>
        <dbReference type="EMBL" id="CAL1672692.1"/>
    </source>
</evidence>
<feature type="compositionally biased region" description="Basic residues" evidence="1">
    <location>
        <begin position="222"/>
        <end position="231"/>
    </location>
</feature>
<dbReference type="EMBL" id="CAXIPU020000831">
    <property type="protein sequence ID" value="CAL1672692.1"/>
    <property type="molecule type" value="Genomic_DNA"/>
</dbReference>
<feature type="compositionally biased region" description="Basic and acidic residues" evidence="1">
    <location>
        <begin position="189"/>
        <end position="221"/>
    </location>
</feature>
<gene>
    <name evidence="3" type="ORF">LPLAT_LOCUS10590</name>
</gene>